<gene>
    <name evidence="6" type="ORF">B6D06_00435</name>
</gene>
<dbReference type="Pfam" id="PF04829">
    <property type="entry name" value="PT-VENN"/>
    <property type="match status" value="1"/>
</dbReference>
<evidence type="ECO:0000313" key="6">
    <source>
        <dbReference type="EMBL" id="OTQ53920.1"/>
    </source>
</evidence>
<dbReference type="AlphaFoldDB" id="A0A242NXM6"/>
<protein>
    <recommendedName>
        <fullName evidence="5">VENN motif-containing domain-containing protein</fullName>
    </recommendedName>
</protein>
<evidence type="ECO:0000256" key="1">
    <source>
        <dbReference type="ARBA" id="ARBA00004219"/>
    </source>
</evidence>
<organism evidence="6 7">
    <name type="scientific">Gilliamella apis</name>
    <dbReference type="NCBI Taxonomy" id="1970738"/>
    <lineage>
        <taxon>Bacteria</taxon>
        <taxon>Pseudomonadati</taxon>
        <taxon>Pseudomonadota</taxon>
        <taxon>Gammaproteobacteria</taxon>
        <taxon>Orbales</taxon>
        <taxon>Orbaceae</taxon>
        <taxon>Gilliamella</taxon>
    </lineage>
</organism>
<dbReference type="EMBL" id="NASK01000046">
    <property type="protein sequence ID" value="OTQ53920.1"/>
    <property type="molecule type" value="Genomic_DNA"/>
</dbReference>
<reference evidence="6 7" key="1">
    <citation type="submission" date="2017-03" db="EMBL/GenBank/DDBJ databases">
        <title>Comparative genomics of honeybee gut symbionts reveal geographically distinct and subgroup specific antibiotic resistance.</title>
        <authorList>
            <person name="Ludvigsen J."/>
            <person name="Porcellato D."/>
            <person name="Labee-Lund T.M."/>
            <person name="Amdam G.V."/>
            <person name="Rudi K."/>
        </authorList>
    </citation>
    <scope>NUCLEOTIDE SEQUENCE [LARGE SCALE GENOMIC DNA]</scope>
    <source>
        <strain evidence="6 7">A-4-12</strain>
    </source>
</reference>
<keyword evidence="3" id="KW-1266">Target cell cytoplasm</keyword>
<sequence>MQWSVKLQQISSRKQLYGKKVIDLTEEEKQTISERFQLASGLAVAACCGDFDDVCAAIKSSKNAVENNALSKELGKEKTQLKASLPSKEVDEKQATLDQIAEINQIDKNDDVVTPHSESISC</sequence>
<keyword evidence="2" id="KW-0800">Toxin</keyword>
<comment type="subcellular location">
    <subcellularLocation>
        <location evidence="1">Target cell</location>
        <location evidence="1">Target cell cytoplasm</location>
    </subcellularLocation>
</comment>
<evidence type="ECO:0000256" key="3">
    <source>
        <dbReference type="ARBA" id="ARBA00022913"/>
    </source>
</evidence>
<evidence type="ECO:0000259" key="5">
    <source>
        <dbReference type="Pfam" id="PF04829"/>
    </source>
</evidence>
<evidence type="ECO:0000256" key="4">
    <source>
        <dbReference type="ARBA" id="ARBA00023026"/>
    </source>
</evidence>
<name>A0A242NXM6_9GAMM</name>
<dbReference type="GO" id="GO:0090729">
    <property type="term" value="F:toxin activity"/>
    <property type="evidence" value="ECO:0007669"/>
    <property type="project" value="UniProtKB-KW"/>
</dbReference>
<dbReference type="Proteomes" id="UP000194968">
    <property type="component" value="Unassembled WGS sequence"/>
</dbReference>
<proteinExistence type="predicted"/>
<feature type="domain" description="VENN motif-containing" evidence="5">
    <location>
        <begin position="23"/>
        <end position="72"/>
    </location>
</feature>
<dbReference type="InterPro" id="IPR006914">
    <property type="entry name" value="VENN_dom"/>
</dbReference>
<keyword evidence="4" id="KW-0843">Virulence</keyword>
<accession>A0A242NXM6</accession>
<comment type="caution">
    <text evidence="6">The sequence shown here is derived from an EMBL/GenBank/DDBJ whole genome shotgun (WGS) entry which is preliminary data.</text>
</comment>
<evidence type="ECO:0000313" key="7">
    <source>
        <dbReference type="Proteomes" id="UP000194968"/>
    </source>
</evidence>
<evidence type="ECO:0000256" key="2">
    <source>
        <dbReference type="ARBA" id="ARBA00022656"/>
    </source>
</evidence>